<reference evidence="5 6" key="1">
    <citation type="submission" date="2009-04" db="EMBL/GenBank/DDBJ databases">
        <authorList>
            <person name="Qin X."/>
            <person name="Bachman B."/>
            <person name="Battles P."/>
            <person name="Bell A."/>
            <person name="Bess C."/>
            <person name="Bickham C."/>
            <person name="Chaboub L."/>
            <person name="Chen D."/>
            <person name="Coyle M."/>
            <person name="Deiros D.R."/>
            <person name="Dinh H."/>
            <person name="Forbes L."/>
            <person name="Fowler G."/>
            <person name="Francisco L."/>
            <person name="Fu Q."/>
            <person name="Gubbala S."/>
            <person name="Hale W."/>
            <person name="Han Y."/>
            <person name="Hemphill L."/>
            <person name="Highlander S.K."/>
            <person name="Hirani K."/>
            <person name="Hogues M."/>
            <person name="Jackson L."/>
            <person name="Jakkamsetti A."/>
            <person name="Javaid M."/>
            <person name="Jiang H."/>
            <person name="Korchina V."/>
            <person name="Kovar C."/>
            <person name="Lara F."/>
            <person name="Lee S."/>
            <person name="Mata R."/>
            <person name="Mathew T."/>
            <person name="Moen C."/>
            <person name="Morales K."/>
            <person name="Munidasa M."/>
            <person name="Nazareth L."/>
            <person name="Ngo R."/>
            <person name="Nguyen L."/>
            <person name="Okwuonu G."/>
            <person name="Ongeri F."/>
            <person name="Patil S."/>
            <person name="Petrosino J."/>
            <person name="Pham C."/>
            <person name="Pham P."/>
            <person name="Pu L.-L."/>
            <person name="Puazo M."/>
            <person name="Raj R."/>
            <person name="Reid J."/>
            <person name="Rouhana J."/>
            <person name="Saada N."/>
            <person name="Shang Y."/>
            <person name="Simmons D."/>
            <person name="Thornton R."/>
            <person name="Warren J."/>
            <person name="Weissenberger G."/>
            <person name="Zhang J."/>
            <person name="Zhang L."/>
            <person name="Zhou C."/>
            <person name="Zhu D."/>
            <person name="Muzny D."/>
            <person name="Worley K."/>
            <person name="Gibbs R."/>
        </authorList>
    </citation>
    <scope>NUCLEOTIDE SEQUENCE [LARGE SCALE GENOMIC DNA]</scope>
    <source>
        <strain evidence="5 6">ATCC 43531</strain>
    </source>
</reference>
<dbReference type="RefSeq" id="WP_006689803.1">
    <property type="nucleotide sequence ID" value="NZ_GG694006.1"/>
</dbReference>
<dbReference type="PANTHER" id="PTHR44591">
    <property type="entry name" value="STRESS RESPONSE REGULATOR PROTEIN 1"/>
    <property type="match status" value="1"/>
</dbReference>
<dbReference type="InterPro" id="IPR028051">
    <property type="entry name" value="CheX-like_dom"/>
</dbReference>
<evidence type="ECO:0000256" key="3">
    <source>
        <dbReference type="PROSITE-ProRule" id="PRU00169"/>
    </source>
</evidence>
<dbReference type="Proteomes" id="UP000005309">
    <property type="component" value="Unassembled WGS sequence"/>
</dbReference>
<dbReference type="SUPFAM" id="SSF52172">
    <property type="entry name" value="CheY-like"/>
    <property type="match status" value="1"/>
</dbReference>
<dbReference type="EMBL" id="ACLA01000014">
    <property type="protein sequence ID" value="EEQ48589.1"/>
    <property type="molecule type" value="Genomic_DNA"/>
</dbReference>
<evidence type="ECO:0000256" key="1">
    <source>
        <dbReference type="ARBA" id="ARBA00022500"/>
    </source>
</evidence>
<dbReference type="Pfam" id="PF13690">
    <property type="entry name" value="CheX"/>
    <property type="match status" value="1"/>
</dbReference>
<dbReference type="PROSITE" id="PS50110">
    <property type="entry name" value="RESPONSE_REGULATORY"/>
    <property type="match status" value="1"/>
</dbReference>
<feature type="domain" description="Response regulatory" evidence="4">
    <location>
        <begin position="5"/>
        <end position="120"/>
    </location>
</feature>
<evidence type="ECO:0000256" key="2">
    <source>
        <dbReference type="ARBA" id="ARBA00022553"/>
    </source>
</evidence>
<keyword evidence="1" id="KW-0145">Chemotaxis</keyword>
<keyword evidence="2 3" id="KW-0597">Phosphoprotein</keyword>
<dbReference type="InterPro" id="IPR001789">
    <property type="entry name" value="Sig_transdc_resp-reg_receiver"/>
</dbReference>
<dbReference type="InterPro" id="IPR011006">
    <property type="entry name" value="CheY-like_superfamily"/>
</dbReference>
<dbReference type="InterPro" id="IPR050595">
    <property type="entry name" value="Bact_response_regulator"/>
</dbReference>
<dbReference type="GO" id="GO:0000160">
    <property type="term" value="P:phosphorelay signal transduction system"/>
    <property type="evidence" value="ECO:0007669"/>
    <property type="project" value="InterPro"/>
</dbReference>
<dbReference type="OrthoDB" id="9779069at2"/>
<keyword evidence="6" id="KW-1185">Reference proteome</keyword>
<dbReference type="SUPFAM" id="SSF103039">
    <property type="entry name" value="CheC-like"/>
    <property type="match status" value="1"/>
</dbReference>
<organism evidence="5 6">
    <name type="scientific">Selenomonas flueggei ATCC 43531</name>
    <dbReference type="NCBI Taxonomy" id="638302"/>
    <lineage>
        <taxon>Bacteria</taxon>
        <taxon>Bacillati</taxon>
        <taxon>Bacillota</taxon>
        <taxon>Negativicutes</taxon>
        <taxon>Selenomonadales</taxon>
        <taxon>Selenomonadaceae</taxon>
        <taxon>Selenomonas</taxon>
    </lineage>
</organism>
<feature type="modified residue" description="4-aspartylphosphate" evidence="3">
    <location>
        <position position="55"/>
    </location>
</feature>
<dbReference type="Gene3D" id="3.40.50.2300">
    <property type="match status" value="1"/>
</dbReference>
<dbReference type="GO" id="GO:0006935">
    <property type="term" value="P:chemotaxis"/>
    <property type="evidence" value="ECO:0007669"/>
    <property type="project" value="UniProtKB-KW"/>
</dbReference>
<evidence type="ECO:0000259" key="4">
    <source>
        <dbReference type="PROSITE" id="PS50110"/>
    </source>
</evidence>
<dbReference type="PANTHER" id="PTHR44591:SF3">
    <property type="entry name" value="RESPONSE REGULATORY DOMAIN-CONTAINING PROTEIN"/>
    <property type="match status" value="1"/>
</dbReference>
<dbReference type="InterPro" id="IPR028976">
    <property type="entry name" value="CheC-like_sf"/>
</dbReference>
<evidence type="ECO:0000313" key="5">
    <source>
        <dbReference type="EMBL" id="EEQ48589.1"/>
    </source>
</evidence>
<sequence>MGKLRVLIVDDSKISRVMLAENLRETDFEICGMAGDAAEALKLYTEMQPDLVTMDMNLPDTNGLECSRRILIQNADARILMISAMKDLKLITQGKAVGVRAFLQKPVSKHDLVDTLHLIAHGTESREAAFRELYAKPFARALQQGTAGLLKMEGETEITPYVPRTLDVNGAAVIIGITGYTTGRVILYAEEPVVRLFTMHMLGRSTVEELGENEAVDAVEEAANIIAGRAVSKINNVLDGKELRLTPPGTICGTKVHIVSPRMTTFCISIQLPIGTVQMNVGFAEGE</sequence>
<dbReference type="HOGENOM" id="CLU_959540_0_0_9"/>
<accession>C4V3H5</accession>
<dbReference type="Gene3D" id="3.40.1550.10">
    <property type="entry name" value="CheC-like"/>
    <property type="match status" value="1"/>
</dbReference>
<dbReference type="CDD" id="cd17906">
    <property type="entry name" value="CheX"/>
    <property type="match status" value="1"/>
</dbReference>
<dbReference type="eggNOG" id="COG3706">
    <property type="taxonomic scope" value="Bacteria"/>
</dbReference>
<dbReference type="STRING" id="638302.HMPREF0908_1069"/>
<evidence type="ECO:0000313" key="6">
    <source>
        <dbReference type="Proteomes" id="UP000005309"/>
    </source>
</evidence>
<proteinExistence type="predicted"/>
<dbReference type="AlphaFoldDB" id="C4V3H5"/>
<gene>
    <name evidence="5" type="ORF">HMPREF0908_1069</name>
</gene>
<comment type="caution">
    <text evidence="5">The sequence shown here is derived from an EMBL/GenBank/DDBJ whole genome shotgun (WGS) entry which is preliminary data.</text>
</comment>
<dbReference type="Pfam" id="PF00072">
    <property type="entry name" value="Response_reg"/>
    <property type="match status" value="1"/>
</dbReference>
<name>C4V3H5_9FIRM</name>
<protein>
    <submittedName>
        <fullName evidence="5">Response regulator receiver domain protein</fullName>
    </submittedName>
</protein>
<dbReference type="SMART" id="SM00448">
    <property type="entry name" value="REC"/>
    <property type="match status" value="1"/>
</dbReference>